<keyword evidence="2" id="KW-1185">Reference proteome</keyword>
<dbReference type="AlphaFoldDB" id="A0AAV0Y6Q8"/>
<evidence type="ECO:0000313" key="2">
    <source>
        <dbReference type="Proteomes" id="UP001160148"/>
    </source>
</evidence>
<organism evidence="1 2">
    <name type="scientific">Macrosiphum euphorbiae</name>
    <name type="common">potato aphid</name>
    <dbReference type="NCBI Taxonomy" id="13131"/>
    <lineage>
        <taxon>Eukaryota</taxon>
        <taxon>Metazoa</taxon>
        <taxon>Ecdysozoa</taxon>
        <taxon>Arthropoda</taxon>
        <taxon>Hexapoda</taxon>
        <taxon>Insecta</taxon>
        <taxon>Pterygota</taxon>
        <taxon>Neoptera</taxon>
        <taxon>Paraneoptera</taxon>
        <taxon>Hemiptera</taxon>
        <taxon>Sternorrhyncha</taxon>
        <taxon>Aphidomorpha</taxon>
        <taxon>Aphidoidea</taxon>
        <taxon>Aphididae</taxon>
        <taxon>Macrosiphini</taxon>
        <taxon>Macrosiphum</taxon>
    </lineage>
</organism>
<accession>A0AAV0Y6Q8</accession>
<comment type="caution">
    <text evidence="1">The sequence shown here is derived from an EMBL/GenBank/DDBJ whole genome shotgun (WGS) entry which is preliminary data.</text>
</comment>
<proteinExistence type="predicted"/>
<name>A0AAV0Y6Q8_9HEMI</name>
<evidence type="ECO:0000313" key="1">
    <source>
        <dbReference type="EMBL" id="CAI6376639.1"/>
    </source>
</evidence>
<dbReference type="EMBL" id="CARXXK010001529">
    <property type="protein sequence ID" value="CAI6376639.1"/>
    <property type="molecule type" value="Genomic_DNA"/>
</dbReference>
<dbReference type="Proteomes" id="UP001160148">
    <property type="component" value="Unassembled WGS sequence"/>
</dbReference>
<protein>
    <submittedName>
        <fullName evidence="1">Uncharacterized protein</fullName>
    </submittedName>
</protein>
<sequence>MDALQTSSRGNDLGPILKLNKCAPWLKTDKLHSVRILEGLQSQRNNEDCDIRFETDDVTKENVQVLLPAANILQLDFVSAACAMFLQKQLESVIAE</sequence>
<gene>
    <name evidence="1" type="ORF">MEUPH1_LOCUS29987</name>
</gene>
<reference evidence="1 2" key="1">
    <citation type="submission" date="2023-01" db="EMBL/GenBank/DDBJ databases">
        <authorList>
            <person name="Whitehead M."/>
        </authorList>
    </citation>
    <scope>NUCLEOTIDE SEQUENCE [LARGE SCALE GENOMIC DNA]</scope>
</reference>